<dbReference type="Proteomes" id="UP000290849">
    <property type="component" value="Unassembled WGS sequence"/>
</dbReference>
<evidence type="ECO:0000313" key="12">
    <source>
        <dbReference type="Proteomes" id="UP000290849"/>
    </source>
</evidence>
<reference evidence="11 12" key="1">
    <citation type="journal article" date="2017" name="Int. J. Syst. Evol. Microbiol.">
        <title>Achromobacter aloeverae sp. nov., isolated from the root of Aloe vera (L.) Burm.f.</title>
        <authorList>
            <person name="Kuncharoen N."/>
            <person name="Muramatsu Y."/>
            <person name="Shibata C."/>
            <person name="Kamakura Y."/>
            <person name="Nakagawa Y."/>
            <person name="Tanasupawat S."/>
        </authorList>
    </citation>
    <scope>NUCLEOTIDE SEQUENCE [LARGE SCALE GENOMIC DNA]</scope>
    <source>
        <strain evidence="11 12">AVA-1</strain>
    </source>
</reference>
<comment type="catalytic activity">
    <reaction evidence="1">
        <text>inosine + phosphate = alpha-D-ribose 1-phosphate + hypoxanthine</text>
        <dbReference type="Rhea" id="RHEA:27646"/>
        <dbReference type="ChEBI" id="CHEBI:17368"/>
        <dbReference type="ChEBI" id="CHEBI:17596"/>
        <dbReference type="ChEBI" id="CHEBI:43474"/>
        <dbReference type="ChEBI" id="CHEBI:57720"/>
        <dbReference type="EC" id="2.4.2.1"/>
    </reaction>
    <physiologicalReaction direction="left-to-right" evidence="1">
        <dbReference type="Rhea" id="RHEA:27647"/>
    </physiologicalReaction>
</comment>
<keyword evidence="5" id="KW-0378">Hydrolase</keyword>
<comment type="catalytic activity">
    <reaction evidence="8">
        <text>adenosine + phosphate = alpha-D-ribose 1-phosphate + adenine</text>
        <dbReference type="Rhea" id="RHEA:27642"/>
        <dbReference type="ChEBI" id="CHEBI:16335"/>
        <dbReference type="ChEBI" id="CHEBI:16708"/>
        <dbReference type="ChEBI" id="CHEBI:43474"/>
        <dbReference type="ChEBI" id="CHEBI:57720"/>
        <dbReference type="EC" id="2.4.2.1"/>
    </reaction>
    <physiologicalReaction direction="left-to-right" evidence="8">
        <dbReference type="Rhea" id="RHEA:27643"/>
    </physiologicalReaction>
</comment>
<evidence type="ECO:0000256" key="3">
    <source>
        <dbReference type="ARBA" id="ARBA00022679"/>
    </source>
</evidence>
<evidence type="ECO:0000256" key="1">
    <source>
        <dbReference type="ARBA" id="ARBA00000553"/>
    </source>
</evidence>
<comment type="similarity">
    <text evidence="2 10">Belongs to the purine nucleoside phosphorylase YfiH/LACC1 family.</text>
</comment>
<protein>
    <recommendedName>
        <fullName evidence="10">Purine nucleoside phosphorylase</fullName>
    </recommendedName>
</protein>
<dbReference type="SUPFAM" id="SSF64438">
    <property type="entry name" value="CNF1/YfiH-like putative cysteine hydrolases"/>
    <property type="match status" value="1"/>
</dbReference>
<keyword evidence="4" id="KW-0479">Metal-binding</keyword>
<comment type="catalytic activity">
    <reaction evidence="9">
        <text>S-methyl-5'-thioadenosine + phosphate = 5-(methylsulfanyl)-alpha-D-ribose 1-phosphate + adenine</text>
        <dbReference type="Rhea" id="RHEA:11852"/>
        <dbReference type="ChEBI" id="CHEBI:16708"/>
        <dbReference type="ChEBI" id="CHEBI:17509"/>
        <dbReference type="ChEBI" id="CHEBI:43474"/>
        <dbReference type="ChEBI" id="CHEBI:58533"/>
        <dbReference type="EC" id="2.4.2.28"/>
    </reaction>
    <physiologicalReaction direction="left-to-right" evidence="9">
        <dbReference type="Rhea" id="RHEA:11853"/>
    </physiologicalReaction>
</comment>
<dbReference type="InterPro" id="IPR011324">
    <property type="entry name" value="Cytotoxic_necrot_fac-like_cat"/>
</dbReference>
<keyword evidence="6" id="KW-0862">Zinc</keyword>
<dbReference type="PANTHER" id="PTHR30616">
    <property type="entry name" value="UNCHARACTERIZED PROTEIN YFIH"/>
    <property type="match status" value="1"/>
</dbReference>
<dbReference type="GO" id="GO:0017061">
    <property type="term" value="F:S-methyl-5-thioadenosine phosphorylase activity"/>
    <property type="evidence" value="ECO:0007669"/>
    <property type="project" value="UniProtKB-EC"/>
</dbReference>
<dbReference type="GO" id="GO:0005507">
    <property type="term" value="F:copper ion binding"/>
    <property type="evidence" value="ECO:0007669"/>
    <property type="project" value="TreeGrafter"/>
</dbReference>
<dbReference type="Pfam" id="PF02578">
    <property type="entry name" value="Cu-oxidase_4"/>
    <property type="match status" value="1"/>
</dbReference>
<dbReference type="RefSeq" id="WP_129153792.1">
    <property type="nucleotide sequence ID" value="NZ_JBHSDO010000015.1"/>
</dbReference>
<comment type="catalytic activity">
    <reaction evidence="7">
        <text>adenosine + H2O + H(+) = inosine + NH4(+)</text>
        <dbReference type="Rhea" id="RHEA:24408"/>
        <dbReference type="ChEBI" id="CHEBI:15377"/>
        <dbReference type="ChEBI" id="CHEBI:15378"/>
        <dbReference type="ChEBI" id="CHEBI:16335"/>
        <dbReference type="ChEBI" id="CHEBI:17596"/>
        <dbReference type="ChEBI" id="CHEBI:28938"/>
        <dbReference type="EC" id="3.5.4.4"/>
    </reaction>
    <physiologicalReaction direction="left-to-right" evidence="7">
        <dbReference type="Rhea" id="RHEA:24409"/>
    </physiologicalReaction>
</comment>
<proteinExistence type="inferred from homology"/>
<accession>A0A4Q1HCS9</accession>
<evidence type="ECO:0000313" key="11">
    <source>
        <dbReference type="EMBL" id="RXN83681.1"/>
    </source>
</evidence>
<comment type="caution">
    <text evidence="11">The sequence shown here is derived from an EMBL/GenBank/DDBJ whole genome shotgun (WGS) entry which is preliminary data.</text>
</comment>
<dbReference type="CDD" id="cd16833">
    <property type="entry name" value="YfiH"/>
    <property type="match status" value="1"/>
</dbReference>
<gene>
    <name evidence="11" type="primary">pgeF</name>
    <name evidence="11" type="ORF">C7R54_25725</name>
</gene>
<dbReference type="GO" id="GO:0016787">
    <property type="term" value="F:hydrolase activity"/>
    <property type="evidence" value="ECO:0007669"/>
    <property type="project" value="UniProtKB-KW"/>
</dbReference>
<name>A0A4Q1HCS9_9BURK</name>
<evidence type="ECO:0000256" key="5">
    <source>
        <dbReference type="ARBA" id="ARBA00022801"/>
    </source>
</evidence>
<evidence type="ECO:0000256" key="4">
    <source>
        <dbReference type="ARBA" id="ARBA00022723"/>
    </source>
</evidence>
<keyword evidence="3" id="KW-0808">Transferase</keyword>
<dbReference type="Gene3D" id="3.60.140.10">
    <property type="entry name" value="CNF1/YfiH-like putative cysteine hydrolases"/>
    <property type="match status" value="1"/>
</dbReference>
<evidence type="ECO:0000256" key="7">
    <source>
        <dbReference type="ARBA" id="ARBA00047989"/>
    </source>
</evidence>
<dbReference type="AlphaFoldDB" id="A0A4Q1HCS9"/>
<sequence>MPQQVSVSDTPVLPVVSGPSWPGLRYFCTTRGGGVGRAPHDTLNLGLRAGDDPESVRENRRRLRAMLPAEPLWLRQVHGSEVIDADTHRPDAAGDDPAADSAVTAQAGRVLAVMAADCLPVMLVDRDATVLGAAHAGWRGLSGGVLENVLAALRRKNPAATQWRAWVGPGIGPAAFEVGEDVLRAFTAGDDGQAAALFRPYPGRPGKWLADLAGLAALRLRRAGVQDVHVSGLCTYTDRDRFFSYRRDGATGRMAMLAWLQPGIAAQYP</sequence>
<dbReference type="NCBIfam" id="TIGR00726">
    <property type="entry name" value="peptidoglycan editing factor PgeF"/>
    <property type="match status" value="1"/>
</dbReference>
<keyword evidence="12" id="KW-1185">Reference proteome</keyword>
<dbReference type="EMBL" id="PYAL01000009">
    <property type="protein sequence ID" value="RXN83681.1"/>
    <property type="molecule type" value="Genomic_DNA"/>
</dbReference>
<organism evidence="11 12">
    <name type="scientific">Achromobacter aloeverae</name>
    <dbReference type="NCBI Taxonomy" id="1750518"/>
    <lineage>
        <taxon>Bacteria</taxon>
        <taxon>Pseudomonadati</taxon>
        <taxon>Pseudomonadota</taxon>
        <taxon>Betaproteobacteria</taxon>
        <taxon>Burkholderiales</taxon>
        <taxon>Alcaligenaceae</taxon>
        <taxon>Achromobacter</taxon>
    </lineage>
</organism>
<evidence type="ECO:0000256" key="6">
    <source>
        <dbReference type="ARBA" id="ARBA00022833"/>
    </source>
</evidence>
<evidence type="ECO:0000256" key="2">
    <source>
        <dbReference type="ARBA" id="ARBA00007353"/>
    </source>
</evidence>
<dbReference type="OrthoDB" id="4279at2"/>
<dbReference type="InterPro" id="IPR003730">
    <property type="entry name" value="Cu_polyphenol_OxRdtase"/>
</dbReference>
<dbReference type="InterPro" id="IPR038371">
    <property type="entry name" value="Cu_polyphenol_OxRdtase_sf"/>
</dbReference>
<evidence type="ECO:0000256" key="10">
    <source>
        <dbReference type="RuleBase" id="RU361274"/>
    </source>
</evidence>
<evidence type="ECO:0000256" key="8">
    <source>
        <dbReference type="ARBA" id="ARBA00048968"/>
    </source>
</evidence>
<evidence type="ECO:0000256" key="9">
    <source>
        <dbReference type="ARBA" id="ARBA00049893"/>
    </source>
</evidence>
<dbReference type="PANTHER" id="PTHR30616:SF2">
    <property type="entry name" value="PURINE NUCLEOSIDE PHOSPHORYLASE LACC1"/>
    <property type="match status" value="1"/>
</dbReference>